<dbReference type="EMBL" id="CP039349">
    <property type="protein sequence ID" value="QCD94778.1"/>
    <property type="molecule type" value="Genomic_DNA"/>
</dbReference>
<dbReference type="AlphaFoldDB" id="A0A4D6M2F3"/>
<feature type="compositionally biased region" description="Basic and acidic residues" evidence="1">
    <location>
        <begin position="113"/>
        <end position="126"/>
    </location>
</feature>
<sequence length="151" mass="15952">MWTSPSGPFGSSGLSDSFVLVGPSNLSGSSGQPSKTQPSNSPLFATESSARVWSLALGQASSSTFHSASLNCLRSCGAHLFMSKISLSSSFQVRTMVRTDNLAQVSLSRLGETMRGEEGSPKRDLVGSHCFHSSSSRLSEESPPKREKPPA</sequence>
<keyword evidence="3" id="KW-1185">Reference proteome</keyword>
<evidence type="ECO:0000313" key="2">
    <source>
        <dbReference type="EMBL" id="QCD94778.1"/>
    </source>
</evidence>
<reference evidence="2 3" key="1">
    <citation type="submission" date="2019-04" db="EMBL/GenBank/DDBJ databases">
        <title>An improved genome assembly and genetic linkage map for asparagus bean, Vigna unguiculata ssp. sesquipedialis.</title>
        <authorList>
            <person name="Xia Q."/>
            <person name="Zhang R."/>
            <person name="Dong Y."/>
        </authorList>
    </citation>
    <scope>NUCLEOTIDE SEQUENCE [LARGE SCALE GENOMIC DNA]</scope>
    <source>
        <tissue evidence="2">Leaf</tissue>
    </source>
</reference>
<accession>A0A4D6M2F3</accession>
<feature type="region of interest" description="Disordered" evidence="1">
    <location>
        <begin position="113"/>
        <end position="151"/>
    </location>
</feature>
<feature type="region of interest" description="Disordered" evidence="1">
    <location>
        <begin position="24"/>
        <end position="43"/>
    </location>
</feature>
<name>A0A4D6M2F3_VIGUN</name>
<proteinExistence type="predicted"/>
<protein>
    <submittedName>
        <fullName evidence="2">Uncharacterized protein</fullName>
    </submittedName>
</protein>
<dbReference type="Proteomes" id="UP000501690">
    <property type="component" value="Linkage Group LG5"/>
</dbReference>
<organism evidence="2 3">
    <name type="scientific">Vigna unguiculata</name>
    <name type="common">Cowpea</name>
    <dbReference type="NCBI Taxonomy" id="3917"/>
    <lineage>
        <taxon>Eukaryota</taxon>
        <taxon>Viridiplantae</taxon>
        <taxon>Streptophyta</taxon>
        <taxon>Embryophyta</taxon>
        <taxon>Tracheophyta</taxon>
        <taxon>Spermatophyta</taxon>
        <taxon>Magnoliopsida</taxon>
        <taxon>eudicotyledons</taxon>
        <taxon>Gunneridae</taxon>
        <taxon>Pentapetalae</taxon>
        <taxon>rosids</taxon>
        <taxon>fabids</taxon>
        <taxon>Fabales</taxon>
        <taxon>Fabaceae</taxon>
        <taxon>Papilionoideae</taxon>
        <taxon>50 kb inversion clade</taxon>
        <taxon>NPAAA clade</taxon>
        <taxon>indigoferoid/millettioid clade</taxon>
        <taxon>Phaseoleae</taxon>
        <taxon>Vigna</taxon>
    </lineage>
</organism>
<feature type="compositionally biased region" description="Basic and acidic residues" evidence="1">
    <location>
        <begin position="138"/>
        <end position="151"/>
    </location>
</feature>
<evidence type="ECO:0000256" key="1">
    <source>
        <dbReference type="SAM" id="MobiDB-lite"/>
    </source>
</evidence>
<gene>
    <name evidence="2" type="ORF">DEO72_LG5g2865</name>
</gene>
<evidence type="ECO:0000313" key="3">
    <source>
        <dbReference type="Proteomes" id="UP000501690"/>
    </source>
</evidence>